<dbReference type="RefSeq" id="WP_157818120.1">
    <property type="nucleotide sequence ID" value="NZ_BAAAJZ010000009.1"/>
</dbReference>
<dbReference type="EMBL" id="PHUJ01000001">
    <property type="protein sequence ID" value="PKB41361.1"/>
    <property type="molecule type" value="Genomic_DNA"/>
</dbReference>
<evidence type="ECO:0000313" key="2">
    <source>
        <dbReference type="EMBL" id="PKB41361.1"/>
    </source>
</evidence>
<dbReference type="GeneID" id="98055238"/>
<comment type="caution">
    <text evidence="1">The sequence shown here is derived from an EMBL/GenBank/DDBJ whole genome shotgun (WGS) entry which is preliminary data.</text>
</comment>
<name>A0A852W8C5_PSEA5</name>
<proteinExistence type="predicted"/>
<reference evidence="1 4" key="1">
    <citation type="submission" date="2020-07" db="EMBL/GenBank/DDBJ databases">
        <title>Sequencing the genomes of 1000 actinobacteria strains.</title>
        <authorList>
            <person name="Klenk H.-P."/>
        </authorList>
    </citation>
    <scope>NUCLEOTIDE SEQUENCE [LARGE SCALE GENOMIC DNA]</scope>
    <source>
        <strain evidence="2 3">DSM 44104</strain>
        <strain evidence="1 4">DSM 44749</strain>
    </source>
</reference>
<accession>A0A852W8C5</accession>
<evidence type="ECO:0000313" key="3">
    <source>
        <dbReference type="Proteomes" id="UP000232453"/>
    </source>
</evidence>
<gene>
    <name evidence="2" type="ORF">ATL51_0023</name>
    <name evidence="1" type="ORF">HDA37_005682</name>
</gene>
<dbReference type="EMBL" id="JACCCZ010000002">
    <property type="protein sequence ID" value="NYG05328.1"/>
    <property type="molecule type" value="Genomic_DNA"/>
</dbReference>
<dbReference type="Proteomes" id="UP000232453">
    <property type="component" value="Unassembled WGS sequence"/>
</dbReference>
<sequence>MTLRGLPAVEFQQPTNKAVPLFSYPHEQPPAGALDIQVTAAPTLSLLYDRLCGQDSPADLDTFRATIDIATQSTVRETQQLGGYVAHAGRAWPCHLEITPVIHPVVPGIPGSRLHLHLLVGPTAIAVHDGRRYPIDRGSIDDVVDDIYVSFRGAIEYHTTDRFRRIELHWGPPRAAAPFEILSPPLHEELASTDYFIGPCTGLWSSEHEIVLAPDAEYRDFDREIQRKAALQPWAGPAHPEERVYPFG</sequence>
<keyword evidence="4" id="KW-1185">Reference proteome</keyword>
<dbReference type="AlphaFoldDB" id="A0A852W8C5"/>
<evidence type="ECO:0000313" key="4">
    <source>
        <dbReference type="Proteomes" id="UP000549695"/>
    </source>
</evidence>
<accession>A0AA44ZSN7</accession>
<protein>
    <submittedName>
        <fullName evidence="1">Uncharacterized protein</fullName>
    </submittedName>
</protein>
<evidence type="ECO:0000313" key="1">
    <source>
        <dbReference type="EMBL" id="NYG05328.1"/>
    </source>
</evidence>
<dbReference type="Proteomes" id="UP000549695">
    <property type="component" value="Unassembled WGS sequence"/>
</dbReference>
<organism evidence="1 4">
    <name type="scientific">Pseudonocardia alni</name>
    <name type="common">Amycolata alni</name>
    <dbReference type="NCBI Taxonomy" id="33907"/>
    <lineage>
        <taxon>Bacteria</taxon>
        <taxon>Bacillati</taxon>
        <taxon>Actinomycetota</taxon>
        <taxon>Actinomycetes</taxon>
        <taxon>Pseudonocardiales</taxon>
        <taxon>Pseudonocardiaceae</taxon>
        <taxon>Pseudonocardia</taxon>
    </lineage>
</organism>